<keyword evidence="2" id="KW-0812">Transmembrane</keyword>
<reference evidence="3 4" key="1">
    <citation type="submission" date="2019-02" db="EMBL/GenBank/DDBJ databases">
        <title>Genomic Encyclopedia of Type Strains, Phase IV (KMG-IV): sequencing the most valuable type-strain genomes for metagenomic binning, comparative biology and taxonomic classification.</title>
        <authorList>
            <person name="Goeker M."/>
        </authorList>
    </citation>
    <scope>NUCLEOTIDE SEQUENCE [LARGE SCALE GENOMIC DNA]</scope>
    <source>
        <strain evidence="3 4">DSM 45622</strain>
    </source>
</reference>
<evidence type="ECO:0000256" key="1">
    <source>
        <dbReference type="SAM" id="MobiDB-lite"/>
    </source>
</evidence>
<accession>A0A4Q7NXI8</accession>
<dbReference type="AlphaFoldDB" id="A0A4Q7NXI8"/>
<comment type="caution">
    <text evidence="3">The sequence shown here is derived from an EMBL/GenBank/DDBJ whole genome shotgun (WGS) entry which is preliminary data.</text>
</comment>
<feature type="transmembrane region" description="Helical" evidence="2">
    <location>
        <begin position="142"/>
        <end position="163"/>
    </location>
</feature>
<keyword evidence="2" id="KW-0472">Membrane</keyword>
<evidence type="ECO:0000313" key="3">
    <source>
        <dbReference type="EMBL" id="RZS91112.1"/>
    </source>
</evidence>
<dbReference type="RefSeq" id="WP_130491220.1">
    <property type="nucleotide sequence ID" value="NZ_SGXD01000001.1"/>
</dbReference>
<dbReference type="EMBL" id="SGXD01000001">
    <property type="protein sequence ID" value="RZS91112.1"/>
    <property type="molecule type" value="Genomic_DNA"/>
</dbReference>
<proteinExistence type="predicted"/>
<feature type="transmembrane region" description="Helical" evidence="2">
    <location>
        <begin position="202"/>
        <end position="221"/>
    </location>
</feature>
<gene>
    <name evidence="3" type="ORF">EV189_0345</name>
</gene>
<feature type="region of interest" description="Disordered" evidence="1">
    <location>
        <begin position="251"/>
        <end position="278"/>
    </location>
</feature>
<sequence length="278" mass="29405">MSPRNRELRYCGRHGHVTYAPAEPALAARLHADTPLGEAWRCLRCGDFALGAPAGSGPASEAPVPARGKALRQLVILRVLAVERIVRGLVLVAAAYGIHRFASAQRALRDSFGHLLPAARPLADRLGVDLDQNTLVKEATKALHAGQGTLNLVALGVLLYGLLEGTEGVGLWLAKRWGEYLTVVGTAAFLPLEVHELTKSVTATKVVTFLINVAAVVYLVWAKRLFGVRGGTGAYEQELRGQSLLEVEASAGEGGGLGSGRDVGMSDRQPTSAEAPHA</sequence>
<dbReference type="Pfam" id="PF09900">
    <property type="entry name" value="DUF2127"/>
    <property type="match status" value="1"/>
</dbReference>
<dbReference type="OrthoDB" id="572497at2"/>
<dbReference type="InterPro" id="IPR021125">
    <property type="entry name" value="DUF2127"/>
</dbReference>
<evidence type="ECO:0000313" key="4">
    <source>
        <dbReference type="Proteomes" id="UP000293638"/>
    </source>
</evidence>
<dbReference type="InterPro" id="IPR014511">
    <property type="entry name" value="DUF2068_TM_subgr"/>
</dbReference>
<dbReference type="Proteomes" id="UP000293638">
    <property type="component" value="Unassembled WGS sequence"/>
</dbReference>
<name>A0A4Q7NXI8_9ACTN</name>
<organism evidence="3 4">
    <name type="scientific">Motilibacter rhizosphaerae</name>
    <dbReference type="NCBI Taxonomy" id="598652"/>
    <lineage>
        <taxon>Bacteria</taxon>
        <taxon>Bacillati</taxon>
        <taxon>Actinomycetota</taxon>
        <taxon>Actinomycetes</taxon>
        <taxon>Motilibacterales</taxon>
        <taxon>Motilibacteraceae</taxon>
        <taxon>Motilibacter</taxon>
    </lineage>
</organism>
<evidence type="ECO:0000256" key="2">
    <source>
        <dbReference type="SAM" id="Phobius"/>
    </source>
</evidence>
<dbReference type="PIRSF" id="PIRSF021485">
    <property type="entry name" value="UCP021485"/>
    <property type="match status" value="1"/>
</dbReference>
<keyword evidence="4" id="KW-1185">Reference proteome</keyword>
<feature type="compositionally biased region" description="Gly residues" evidence="1">
    <location>
        <begin position="252"/>
        <end position="261"/>
    </location>
</feature>
<protein>
    <submittedName>
        <fullName evidence="3">Uncharacterized membrane protein (DUF2068 family)</fullName>
    </submittedName>
</protein>
<keyword evidence="2" id="KW-1133">Transmembrane helix</keyword>